<keyword evidence="2" id="KW-1185">Reference proteome</keyword>
<dbReference type="GeneTree" id="ENSGT00910000148002"/>
<sequence length="69" mass="7870">LYLISITLPALNETCFGNGRDSESRNPKNSKPKVLGFSEICVRYKHTCLGQNNYHSLSDPNFQKQINRI</sequence>
<reference evidence="1" key="3">
    <citation type="submission" date="2025-09" db="UniProtKB">
        <authorList>
            <consortium name="Ensembl"/>
        </authorList>
    </citation>
    <scope>IDENTIFICATION</scope>
</reference>
<dbReference type="Ensembl" id="ENSNLET00000042048.1">
    <property type="protein sequence ID" value="ENSNLEP00000026292.1"/>
    <property type="gene ID" value="ENSNLEG00000029446.1"/>
</dbReference>
<reference evidence="1 2" key="1">
    <citation type="submission" date="2012-10" db="EMBL/GenBank/DDBJ databases">
        <authorList>
            <consortium name="Gibbon Genome Sequencing Consortium"/>
        </authorList>
    </citation>
    <scope>NUCLEOTIDE SEQUENCE [LARGE SCALE GENOMIC DNA]</scope>
</reference>
<organism evidence="1 2">
    <name type="scientific">Nomascus leucogenys</name>
    <name type="common">Northern white-cheeked gibbon</name>
    <name type="synonym">Hylobates leucogenys</name>
    <dbReference type="NCBI Taxonomy" id="61853"/>
    <lineage>
        <taxon>Eukaryota</taxon>
        <taxon>Metazoa</taxon>
        <taxon>Chordata</taxon>
        <taxon>Craniata</taxon>
        <taxon>Vertebrata</taxon>
        <taxon>Euteleostomi</taxon>
        <taxon>Mammalia</taxon>
        <taxon>Eutheria</taxon>
        <taxon>Euarchontoglires</taxon>
        <taxon>Primates</taxon>
        <taxon>Haplorrhini</taxon>
        <taxon>Catarrhini</taxon>
        <taxon>Hylobatidae</taxon>
        <taxon>Nomascus</taxon>
    </lineage>
</organism>
<proteinExistence type="predicted"/>
<accession>A0A2I3G2F0</accession>
<name>A0A2I3G2F0_NOMLE</name>
<dbReference type="InParanoid" id="A0A2I3G2F0"/>
<dbReference type="Proteomes" id="UP000001073">
    <property type="component" value="Chromosome 18"/>
</dbReference>
<evidence type="ECO:0000313" key="1">
    <source>
        <dbReference type="Ensembl" id="ENSNLEP00000026292.1"/>
    </source>
</evidence>
<reference evidence="1" key="2">
    <citation type="submission" date="2025-08" db="UniProtKB">
        <authorList>
            <consortium name="Ensembl"/>
        </authorList>
    </citation>
    <scope>IDENTIFICATION</scope>
</reference>
<evidence type="ECO:0000313" key="2">
    <source>
        <dbReference type="Proteomes" id="UP000001073"/>
    </source>
</evidence>
<dbReference type="AlphaFoldDB" id="A0A2I3G2F0"/>
<dbReference type="EMBL" id="ADFV01091329">
    <property type="status" value="NOT_ANNOTATED_CDS"/>
    <property type="molecule type" value="Genomic_DNA"/>
</dbReference>
<dbReference type="OMA" id="NETCFGN"/>
<protein>
    <submittedName>
        <fullName evidence="1">Uncharacterized protein</fullName>
    </submittedName>
</protein>